<feature type="domain" description="Peptidase S33 tripeptidyl aminopeptidase-like C-terminal" evidence="4">
    <location>
        <begin position="533"/>
        <end position="639"/>
    </location>
</feature>
<feature type="region of interest" description="Disordered" evidence="3">
    <location>
        <begin position="136"/>
        <end position="160"/>
    </location>
</feature>
<dbReference type="Gene3D" id="3.40.50.1820">
    <property type="entry name" value="alpha/beta hydrolase"/>
    <property type="match status" value="1"/>
</dbReference>
<feature type="region of interest" description="Disordered" evidence="3">
    <location>
        <begin position="52"/>
        <end position="75"/>
    </location>
</feature>
<dbReference type="InterPro" id="IPR051601">
    <property type="entry name" value="Serine_prot/Carboxylest_S33"/>
</dbReference>
<organism evidence="5 6">
    <name type="scientific">Remersonia thermophila</name>
    <dbReference type="NCBI Taxonomy" id="72144"/>
    <lineage>
        <taxon>Eukaryota</taxon>
        <taxon>Fungi</taxon>
        <taxon>Dikarya</taxon>
        <taxon>Ascomycota</taxon>
        <taxon>Pezizomycotina</taxon>
        <taxon>Sordariomycetes</taxon>
        <taxon>Sordariomycetidae</taxon>
        <taxon>Sordariales</taxon>
        <taxon>Sordariales incertae sedis</taxon>
        <taxon>Remersonia</taxon>
    </lineage>
</organism>
<gene>
    <name evidence="5" type="ORF">VTJ83DRAFT_7522</name>
</gene>
<dbReference type="GeneID" id="98128998"/>
<keyword evidence="6" id="KW-1185">Reference proteome</keyword>
<dbReference type="RefSeq" id="XP_070863739.1">
    <property type="nucleotide sequence ID" value="XM_071014354.1"/>
</dbReference>
<reference evidence="5 6" key="1">
    <citation type="journal article" date="2024" name="Commun. Biol.">
        <title>Comparative genomic analysis of thermophilic fungi reveals convergent evolutionary adaptations and gene losses.</title>
        <authorList>
            <person name="Steindorff A.S."/>
            <person name="Aguilar-Pontes M.V."/>
            <person name="Robinson A.J."/>
            <person name="Andreopoulos B."/>
            <person name="LaButti K."/>
            <person name="Kuo A."/>
            <person name="Mondo S."/>
            <person name="Riley R."/>
            <person name="Otillar R."/>
            <person name="Haridas S."/>
            <person name="Lipzen A."/>
            <person name="Grimwood J."/>
            <person name="Schmutz J."/>
            <person name="Clum A."/>
            <person name="Reid I.D."/>
            <person name="Moisan M.C."/>
            <person name="Butler G."/>
            <person name="Nguyen T.T.M."/>
            <person name="Dewar K."/>
            <person name="Conant G."/>
            <person name="Drula E."/>
            <person name="Henrissat B."/>
            <person name="Hansel C."/>
            <person name="Singer S."/>
            <person name="Hutchinson M.I."/>
            <person name="de Vries R.P."/>
            <person name="Natvig D.O."/>
            <person name="Powell A.J."/>
            <person name="Tsang A."/>
            <person name="Grigoriev I.V."/>
        </authorList>
    </citation>
    <scope>NUCLEOTIDE SEQUENCE [LARGE SCALE GENOMIC DNA]</scope>
    <source>
        <strain evidence="5 6">ATCC 22073</strain>
    </source>
</reference>
<evidence type="ECO:0000256" key="1">
    <source>
        <dbReference type="ARBA" id="ARBA00010088"/>
    </source>
</evidence>
<proteinExistence type="inferred from homology"/>
<evidence type="ECO:0000313" key="5">
    <source>
        <dbReference type="EMBL" id="KAL2265012.1"/>
    </source>
</evidence>
<protein>
    <recommendedName>
        <fullName evidence="4">Peptidase S33 tripeptidyl aminopeptidase-like C-terminal domain-containing protein</fullName>
    </recommendedName>
</protein>
<dbReference type="PANTHER" id="PTHR43248:SF25">
    <property type="entry name" value="AB HYDROLASE-1 DOMAIN-CONTAINING PROTEIN-RELATED"/>
    <property type="match status" value="1"/>
</dbReference>
<dbReference type="Proteomes" id="UP001600064">
    <property type="component" value="Unassembled WGS sequence"/>
</dbReference>
<dbReference type="EMBL" id="JAZGUE010000007">
    <property type="protein sequence ID" value="KAL2265012.1"/>
    <property type="molecule type" value="Genomic_DNA"/>
</dbReference>
<name>A0ABR4D3R2_9PEZI</name>
<accession>A0ABR4D3R2</accession>
<dbReference type="InterPro" id="IPR029058">
    <property type="entry name" value="AB_hydrolase_fold"/>
</dbReference>
<comment type="similarity">
    <text evidence="1">Belongs to the peptidase S33 family.</text>
</comment>
<evidence type="ECO:0000256" key="2">
    <source>
        <dbReference type="ARBA" id="ARBA00022801"/>
    </source>
</evidence>
<evidence type="ECO:0000259" key="4">
    <source>
        <dbReference type="Pfam" id="PF08386"/>
    </source>
</evidence>
<comment type="caution">
    <text evidence="5">The sequence shown here is derived from an EMBL/GenBank/DDBJ whole genome shotgun (WGS) entry which is preliminary data.</text>
</comment>
<dbReference type="Pfam" id="PF08386">
    <property type="entry name" value="Abhydrolase_4"/>
    <property type="match status" value="1"/>
</dbReference>
<feature type="region of interest" description="Disordered" evidence="3">
    <location>
        <begin position="1"/>
        <end position="26"/>
    </location>
</feature>
<sequence>MGEKRASDAGSRPLTRPCPKAQPRSEPSHRFRIVALILGLFAFSYLTLPRDASGNPESVRPGGKPGSVNDDPMNPWLSITPSTDLQWHPCYTFFNPSFLCARLTVPMDYSRPLNSSPSVPKVHIALLLLPGQGPSASPLALNSTPSPPSPKKQPLLVNPGGPGGSGVLLNLLLGSSLQKVLGADQPVLGFDPRGIAFTTPMADCWAVPWTDAGHGGSRQGNRNDDDEGNTAAGLMHRLEWERVNNAYGLVSEGETWMRYVDVAQRGVVDLCRRHAERVEEKKDTILRWAATRHVARDMLSIVDAWDRWAHGDRPEDQVPDGDGLRGKLVYWGFSYGTYLGATFAKMFPDRVGRVMLDGVVDAAGYESPVWPESLVDTDNVLGTFFKYCVEAGPKCDLYRAGDSAQDVQQRYEAVMDRLLKDPITFTHPDHYYPVVLSYRLVKVLVFGVLYAPIQSFPVLATLLDYISSGKYEMLASLFQGGELLCTLAANPLLSETMSDSQRAIMCGDKAQRMNMTLPELASTYKNLSKTSQFADVWFNLMAKCNTWDLTPPPADPWEAPAPLFAPDSPGKIETANPVLFLSNTYDPVTPLGAAVKMARRFRGAGLLEQLSQGHCTIAAVSRCTARVIREYLASGTVPEVVGPEGNESWQSCAADEVPWRSVASEGAVSAWSAEEREAAEGWKEMSRVMGKMKHWGFQEAGGGVDVDRLMALARKRA</sequence>
<dbReference type="SUPFAM" id="SSF53474">
    <property type="entry name" value="alpha/beta-Hydrolases"/>
    <property type="match status" value="1"/>
</dbReference>
<dbReference type="InterPro" id="IPR013595">
    <property type="entry name" value="Pept_S33_TAP-like_C"/>
</dbReference>
<keyword evidence="2" id="KW-0378">Hydrolase</keyword>
<evidence type="ECO:0000313" key="6">
    <source>
        <dbReference type="Proteomes" id="UP001600064"/>
    </source>
</evidence>
<dbReference type="PANTHER" id="PTHR43248">
    <property type="entry name" value="2-SUCCINYL-6-HYDROXY-2,4-CYCLOHEXADIENE-1-CARBOXYLATE SYNTHASE"/>
    <property type="match status" value="1"/>
</dbReference>
<evidence type="ECO:0000256" key="3">
    <source>
        <dbReference type="SAM" id="MobiDB-lite"/>
    </source>
</evidence>